<keyword evidence="1" id="KW-0472">Membrane</keyword>
<feature type="transmembrane region" description="Helical" evidence="1">
    <location>
        <begin position="31"/>
        <end position="50"/>
    </location>
</feature>
<sequence length="196" mass="21241">MKTTVEDITTDDQREIDATPEARRRLPARGLVAALEVLLVAALVIVGWQWNEARNERDALLSEAAGRAEAEQVALDYALGAAEMDFRDLGAWRGRLTSSTTPELRERLDKAATSMEQIIVPLQWTSTAEPITAKAVTGPDGSYTVECFVSVRTTNAQAPEGIVSTATYRLGVDRRDGWTITEISGVGADALPDGPR</sequence>
<protein>
    <recommendedName>
        <fullName evidence="4">Mce-associated membrane protein</fullName>
    </recommendedName>
</protein>
<reference evidence="2 3" key="2">
    <citation type="journal article" date="2016" name="Genome Announc.">
        <title>Draft Genome Sequence of a Versatile Hydrocarbon-Degrading Bacterium, Rhodococcus pyridinivorans Strain KG-16, Collected from Oil Fields in India.</title>
        <authorList>
            <person name="Aggarwal R.K."/>
            <person name="Dawar C."/>
            <person name="Phanindranath R."/>
            <person name="Mutnuri L."/>
            <person name="Dayal A.M."/>
        </authorList>
    </citation>
    <scope>NUCLEOTIDE SEQUENCE [LARGE SCALE GENOMIC DNA]</scope>
    <source>
        <strain evidence="2 3">KG-16</strain>
    </source>
</reference>
<evidence type="ECO:0000313" key="3">
    <source>
        <dbReference type="Proteomes" id="UP000053060"/>
    </source>
</evidence>
<dbReference type="EMBL" id="AZXY01000001">
    <property type="protein sequence ID" value="KSZ60033.1"/>
    <property type="molecule type" value="Genomic_DNA"/>
</dbReference>
<gene>
    <name evidence="2" type="ORF">Z045_00640</name>
</gene>
<reference evidence="3" key="1">
    <citation type="submission" date="2015-01" db="EMBL/GenBank/DDBJ databases">
        <title>Draft genome sequence of Rhodococcus pyridinivorans strain KG-16, a hydrocarbon-degrading bacterium.</title>
        <authorList>
            <person name="Aggarwal R.K."/>
            <person name="Dawar C."/>
        </authorList>
    </citation>
    <scope>NUCLEOTIDE SEQUENCE [LARGE SCALE GENOMIC DNA]</scope>
    <source>
        <strain evidence="3">KG-16</strain>
    </source>
</reference>
<organism evidence="2 3">
    <name type="scientific">Rhodococcus pyridinivorans KG-16</name>
    <dbReference type="NCBI Taxonomy" id="1441730"/>
    <lineage>
        <taxon>Bacteria</taxon>
        <taxon>Bacillati</taxon>
        <taxon>Actinomycetota</taxon>
        <taxon>Actinomycetes</taxon>
        <taxon>Mycobacteriales</taxon>
        <taxon>Nocardiaceae</taxon>
        <taxon>Rhodococcus</taxon>
    </lineage>
</organism>
<evidence type="ECO:0000256" key="1">
    <source>
        <dbReference type="SAM" id="Phobius"/>
    </source>
</evidence>
<dbReference type="PATRIC" id="fig|1441730.3.peg.140"/>
<accession>A0A0V9UPU7</accession>
<dbReference type="RefSeq" id="WP_060650161.1">
    <property type="nucleotide sequence ID" value="NZ_AZXY01000001.1"/>
</dbReference>
<comment type="caution">
    <text evidence="2">The sequence shown here is derived from an EMBL/GenBank/DDBJ whole genome shotgun (WGS) entry which is preliminary data.</text>
</comment>
<dbReference type="Proteomes" id="UP000053060">
    <property type="component" value="Unassembled WGS sequence"/>
</dbReference>
<proteinExistence type="predicted"/>
<keyword evidence="1" id="KW-1133">Transmembrane helix</keyword>
<evidence type="ECO:0000313" key="2">
    <source>
        <dbReference type="EMBL" id="KSZ60033.1"/>
    </source>
</evidence>
<evidence type="ECO:0008006" key="4">
    <source>
        <dbReference type="Google" id="ProtNLM"/>
    </source>
</evidence>
<keyword evidence="1" id="KW-0812">Transmembrane</keyword>
<dbReference type="AlphaFoldDB" id="A0A0V9UPU7"/>
<name>A0A0V9UPU7_9NOCA</name>